<dbReference type="InterPro" id="IPR008979">
    <property type="entry name" value="Galactose-bd-like_sf"/>
</dbReference>
<comment type="caution">
    <text evidence="2">The sequence shown here is derived from an EMBL/GenBank/DDBJ whole genome shotgun (WGS) entry which is preliminary data.</text>
</comment>
<evidence type="ECO:0000313" key="2">
    <source>
        <dbReference type="EMBL" id="KAK8837085.1"/>
    </source>
</evidence>
<proteinExistence type="predicted"/>
<evidence type="ECO:0000313" key="3">
    <source>
        <dbReference type="Proteomes" id="UP001470230"/>
    </source>
</evidence>
<protein>
    <recommendedName>
        <fullName evidence="1">F5/8 type C domain-containing protein</fullName>
    </recommendedName>
</protein>
<evidence type="ECO:0000259" key="1">
    <source>
        <dbReference type="Pfam" id="PF00754"/>
    </source>
</evidence>
<organism evidence="2 3">
    <name type="scientific">Tritrichomonas musculus</name>
    <dbReference type="NCBI Taxonomy" id="1915356"/>
    <lineage>
        <taxon>Eukaryota</taxon>
        <taxon>Metamonada</taxon>
        <taxon>Parabasalia</taxon>
        <taxon>Tritrichomonadida</taxon>
        <taxon>Tritrichomonadidae</taxon>
        <taxon>Tritrichomonas</taxon>
    </lineage>
</organism>
<dbReference type="InterPro" id="IPR000421">
    <property type="entry name" value="FA58C"/>
</dbReference>
<keyword evidence="3" id="KW-1185">Reference proteome</keyword>
<name>A0ABR2GT37_9EUKA</name>
<dbReference type="SUPFAM" id="SSF49785">
    <property type="entry name" value="Galactose-binding domain-like"/>
    <property type="match status" value="1"/>
</dbReference>
<accession>A0ABR2GT37</accession>
<sequence length="301" mass="34413">MKFFSFKDLNLEIWNSICLRLSSTPSSATPYSTTTSSSATPYSTSALETLHSSSAAATPYSTTTFGTHHSSLSSTPYSTETLKTLHSASTSATPYSTTASGTPFPIQSFGMQKQIEKEIIEFIPKDGFDGIMHYLSKKRHNINIHDFKIIEITSNSILWNDRLYHPKNLVDYRSNYNFYHSENKPDIFVSFDFKDKRVQLSGYSIQSHEVGESQGNLRNWVIEVSNDGKNWEEIDRHSDAPELNGSNKISTFSVQQQKDEFYRFVRLRQTGYSWYGGFKSDSYIVYFVLIEFFGKLEINKK</sequence>
<dbReference type="EMBL" id="JAPFFF010000062">
    <property type="protein sequence ID" value="KAK8837085.1"/>
    <property type="molecule type" value="Genomic_DNA"/>
</dbReference>
<dbReference type="Pfam" id="PF00754">
    <property type="entry name" value="F5_F8_type_C"/>
    <property type="match status" value="1"/>
</dbReference>
<reference evidence="2 3" key="1">
    <citation type="submission" date="2024-04" db="EMBL/GenBank/DDBJ databases">
        <title>Tritrichomonas musculus Genome.</title>
        <authorList>
            <person name="Alves-Ferreira E."/>
            <person name="Grigg M."/>
            <person name="Lorenzi H."/>
            <person name="Galac M."/>
        </authorList>
    </citation>
    <scope>NUCLEOTIDE SEQUENCE [LARGE SCALE GENOMIC DNA]</scope>
    <source>
        <strain evidence="2 3">EAF2021</strain>
    </source>
</reference>
<feature type="domain" description="F5/8 type C" evidence="1">
    <location>
        <begin position="153"/>
        <end position="273"/>
    </location>
</feature>
<dbReference type="Proteomes" id="UP001470230">
    <property type="component" value="Unassembled WGS sequence"/>
</dbReference>
<dbReference type="Gene3D" id="2.60.120.260">
    <property type="entry name" value="Galactose-binding domain-like"/>
    <property type="match status" value="1"/>
</dbReference>
<gene>
    <name evidence="2" type="ORF">M9Y10_037137</name>
</gene>